<feature type="region of interest" description="Disordered" evidence="1">
    <location>
        <begin position="491"/>
        <end position="549"/>
    </location>
</feature>
<organism evidence="4 5">
    <name type="scientific">Sporothrix schenckii 1099-18</name>
    <dbReference type="NCBI Taxonomy" id="1397361"/>
    <lineage>
        <taxon>Eukaryota</taxon>
        <taxon>Fungi</taxon>
        <taxon>Dikarya</taxon>
        <taxon>Ascomycota</taxon>
        <taxon>Pezizomycotina</taxon>
        <taxon>Sordariomycetes</taxon>
        <taxon>Sordariomycetidae</taxon>
        <taxon>Ophiostomatales</taxon>
        <taxon>Ophiostomataceae</taxon>
        <taxon>Sporothrix</taxon>
    </lineage>
</organism>
<dbReference type="InterPro" id="IPR046464">
    <property type="entry name" value="SWI-SNF_Ssr4_C"/>
</dbReference>
<evidence type="ECO:0008006" key="6">
    <source>
        <dbReference type="Google" id="ProtNLM"/>
    </source>
</evidence>
<dbReference type="RefSeq" id="XP_016587193.1">
    <property type="nucleotide sequence ID" value="XM_016735218.1"/>
</dbReference>
<dbReference type="Pfam" id="PF20497">
    <property type="entry name" value="SWI-SNF_Ssr4_C"/>
    <property type="match status" value="1"/>
</dbReference>
<feature type="compositionally biased region" description="Polar residues" evidence="1">
    <location>
        <begin position="532"/>
        <end position="548"/>
    </location>
</feature>
<dbReference type="Proteomes" id="UP000033710">
    <property type="component" value="Unassembled WGS sequence"/>
</dbReference>
<feature type="compositionally biased region" description="Low complexity" evidence="1">
    <location>
        <begin position="444"/>
        <end position="453"/>
    </location>
</feature>
<dbReference type="KEGG" id="ssck:SPSK_08627"/>
<dbReference type="GO" id="GO:0006338">
    <property type="term" value="P:chromatin remodeling"/>
    <property type="evidence" value="ECO:0007669"/>
    <property type="project" value="InterPro"/>
</dbReference>
<evidence type="ECO:0000259" key="3">
    <source>
        <dbReference type="Pfam" id="PF20497"/>
    </source>
</evidence>
<evidence type="ECO:0000259" key="2">
    <source>
        <dbReference type="Pfam" id="PF08549"/>
    </source>
</evidence>
<feature type="domain" description="SWI/SNF and RSC complexes subunit Ssr4 C-terminal" evidence="3">
    <location>
        <begin position="284"/>
        <end position="769"/>
    </location>
</feature>
<evidence type="ECO:0000256" key="1">
    <source>
        <dbReference type="SAM" id="MobiDB-lite"/>
    </source>
</evidence>
<reference evidence="4 5" key="2">
    <citation type="journal article" date="2015" name="Eukaryot. Cell">
        <title>Asexual propagation of a virulent clone complex in a human and feline outbreak of sporotrichosis.</title>
        <authorList>
            <person name="Teixeira Mde M."/>
            <person name="Rodrigues A.M."/>
            <person name="Tsui C.K."/>
            <person name="de Almeida L.G."/>
            <person name="Van Diepeningen A.D."/>
            <person name="van den Ende B.G."/>
            <person name="Fernandes G.F."/>
            <person name="Kano R."/>
            <person name="Hamelin R.C."/>
            <person name="Lopes-Bezerra L.M."/>
            <person name="Vasconcelos A.T."/>
            <person name="de Hoog S."/>
            <person name="de Camargo Z.P."/>
            <person name="Felipe M.S."/>
        </authorList>
    </citation>
    <scope>NUCLEOTIDE SEQUENCE [LARGE SCALE GENOMIC DNA]</scope>
    <source>
        <strain evidence="4 5">1099-18</strain>
    </source>
</reference>
<comment type="caution">
    <text evidence="4">The sequence shown here is derived from an EMBL/GenBank/DDBJ whole genome shotgun (WGS) entry which is preliminary data.</text>
</comment>
<proteinExistence type="predicted"/>
<evidence type="ECO:0000313" key="5">
    <source>
        <dbReference type="Proteomes" id="UP000033710"/>
    </source>
</evidence>
<gene>
    <name evidence="4" type="ORF">SPSK_08627</name>
</gene>
<dbReference type="InterPro" id="IPR013859">
    <property type="entry name" value="Ssr4_N"/>
</dbReference>
<dbReference type="AlphaFoldDB" id="A0A0F2M4H1"/>
<feature type="region of interest" description="Disordered" evidence="1">
    <location>
        <begin position="226"/>
        <end position="252"/>
    </location>
</feature>
<feature type="domain" description="SWI/SNF and RSC complexes subunit Ssr4 N-terminal" evidence="2">
    <location>
        <begin position="4"/>
        <end position="210"/>
    </location>
</feature>
<dbReference type="EMBL" id="AXCR01000007">
    <property type="protein sequence ID" value="KJR84517.1"/>
    <property type="molecule type" value="Genomic_DNA"/>
</dbReference>
<feature type="compositionally biased region" description="Low complexity" evidence="1">
    <location>
        <begin position="604"/>
        <end position="695"/>
    </location>
</feature>
<dbReference type="GeneID" id="27670495"/>
<dbReference type="Pfam" id="PF08549">
    <property type="entry name" value="SWI-SNF_Ssr4_N"/>
    <property type="match status" value="1"/>
</dbReference>
<protein>
    <recommendedName>
        <fullName evidence="6">DUF1750-domain-containing protein</fullName>
    </recommendedName>
</protein>
<dbReference type="VEuPathDB" id="FungiDB:SPSK_08627"/>
<feature type="region of interest" description="Disordered" evidence="1">
    <location>
        <begin position="439"/>
        <end position="469"/>
    </location>
</feature>
<evidence type="ECO:0000313" key="4">
    <source>
        <dbReference type="EMBL" id="KJR84517.1"/>
    </source>
</evidence>
<reference evidence="4 5" key="1">
    <citation type="journal article" date="2014" name="BMC Genomics">
        <title>Comparative genomics of the major fungal agents of human and animal Sporotrichosis: Sporothrix schenckii and Sporothrix brasiliensis.</title>
        <authorList>
            <person name="Teixeira M.M."/>
            <person name="de Almeida L.G."/>
            <person name="Kubitschek-Barreira P."/>
            <person name="Alves F.L."/>
            <person name="Kioshima E.S."/>
            <person name="Abadio A.K."/>
            <person name="Fernandes L."/>
            <person name="Derengowski L.S."/>
            <person name="Ferreira K.S."/>
            <person name="Souza R.C."/>
            <person name="Ruiz J.C."/>
            <person name="de Andrade N.C."/>
            <person name="Paes H.C."/>
            <person name="Nicola A.M."/>
            <person name="Albuquerque P."/>
            <person name="Gerber A.L."/>
            <person name="Martins V.P."/>
            <person name="Peconick L.D."/>
            <person name="Neto A.V."/>
            <person name="Chaucanez C.B."/>
            <person name="Silva P.A."/>
            <person name="Cunha O.L."/>
            <person name="de Oliveira F.F."/>
            <person name="dos Santos T.C."/>
            <person name="Barros A.L."/>
            <person name="Soares M.A."/>
            <person name="de Oliveira L.M."/>
            <person name="Marini M.M."/>
            <person name="Villalobos-Duno H."/>
            <person name="Cunha M.M."/>
            <person name="de Hoog S."/>
            <person name="da Silveira J.F."/>
            <person name="Henrissat B."/>
            <person name="Nino-Vega G.A."/>
            <person name="Cisalpino P.S."/>
            <person name="Mora-Montes H.M."/>
            <person name="Almeida S.R."/>
            <person name="Stajich J.E."/>
            <person name="Lopes-Bezerra L.M."/>
            <person name="Vasconcelos A.T."/>
            <person name="Felipe M.S."/>
        </authorList>
    </citation>
    <scope>NUCLEOTIDE SEQUENCE [LARGE SCALE GENOMIC DNA]</scope>
    <source>
        <strain evidence="4 5">1099-18</strain>
    </source>
</reference>
<feature type="compositionally biased region" description="Acidic residues" evidence="1">
    <location>
        <begin position="503"/>
        <end position="513"/>
    </location>
</feature>
<dbReference type="OrthoDB" id="5321006at2759"/>
<feature type="region of interest" description="Disordered" evidence="1">
    <location>
        <begin position="577"/>
        <end position="725"/>
    </location>
</feature>
<accession>A0A0F2M4H1</accession>
<sequence length="772" mass="80731">MAADPSHNVHPDLLPHIHLISAYRYPLVPRFGIPEVTEWLLNSPRIARDGAPFFWTFLDTPQDGSIILTWQPLQRMGTEFASDGYIWPRGETFYQHEIRDGLILEVFHQPMGYRPGEEYATHSRRRFRLMPPKVPNPNAPQVDPSLWLVHYGPVDEREPTPVKKIRLDARLRAMMDHRQNLQRAGQITRKEFMLSDRVNWPQIPLPRDARVPPGYATAGVPQQMAYPPNAGAAGGGSLAPPPPAKRARHSAANAAANAAAAAAAAAGGGPGGHGPSPMDAAIYDDEEEYTRGDMFDVITPRDVSLDRYKQNHEWMEEVISSPYRINQIGYADLGLGLKGELAPITEGIFEGQAFDASQRVPKNPYVGRLDAGLAADFRKRVEDKISATNDDIAEMKAQHEKLVASLRTNSAMKKAEHDLRFTAEETGPEIWRVEGRLHGDDDAAANNGAARGDASGDGHWSHQKHQKTVDEVVSHVESTLGRKVVASGAVVRVQDGGYREPSPEPEPEPEPELAPEVPLISAPDGTGLTAPGSVSLSQHPSPAGSQLSGILIGDADMDMGDTAAGMLDQMESVFSPASTPINFPTPGAQAPAAPPPASGLSNVATATGAAGPTAPTAIGAAGSGTGAPRQAAGDVAMADAAGQSQPGAGPTAGGADDWVVVPPGGDGPPAGASGAAPNATTAAAGTAPVPPSTSAVPTQPVKSPLAALGGGSKPESAVPTPGAGAVVDSDFGSLADMSTGGDPLASIDDGLDLNMDMDDSAFGDAFHGSGDN</sequence>
<name>A0A0F2M4H1_SPOSC</name>